<dbReference type="Proteomes" id="UP000594688">
    <property type="component" value="Chromosome"/>
</dbReference>
<dbReference type="KEGG" id="nli:G3M70_06030"/>
<proteinExistence type="predicted"/>
<evidence type="ECO:0000313" key="1">
    <source>
        <dbReference type="EMBL" id="QPJ61468.1"/>
    </source>
</evidence>
<dbReference type="AlphaFoldDB" id="A0A7T0BV33"/>
<dbReference type="EMBL" id="CP048685">
    <property type="protein sequence ID" value="QPJ61468.1"/>
    <property type="molecule type" value="Genomic_DNA"/>
</dbReference>
<reference evidence="1 2" key="1">
    <citation type="submission" date="2020-02" db="EMBL/GenBank/DDBJ databases">
        <title>Genomic and physiological characterization of two novel Nitrospinaceae genera.</title>
        <authorList>
            <person name="Mueller A.J."/>
            <person name="Jung M.-Y."/>
            <person name="Strachan C.R."/>
            <person name="Herbold C.W."/>
            <person name="Kirkegaard R.H."/>
            <person name="Daims H."/>
        </authorList>
    </citation>
    <scope>NUCLEOTIDE SEQUENCE [LARGE SCALE GENOMIC DNA]</scope>
    <source>
        <strain evidence="1">EB</strain>
    </source>
</reference>
<gene>
    <name evidence="1" type="ORF">G3M70_06030</name>
</gene>
<sequence>MNEYMLTRETITVEITGPDGKRKGKTREVMNRFSENGIEVNDPDPNIVVRILNTEQGDNDDCG</sequence>
<organism evidence="1 2">
    <name type="scientific">Candidatus Nitronauta litoralis</name>
    <dbReference type="NCBI Taxonomy" id="2705533"/>
    <lineage>
        <taxon>Bacteria</taxon>
        <taxon>Pseudomonadati</taxon>
        <taxon>Nitrospinota/Tectimicrobiota group</taxon>
        <taxon>Nitrospinota</taxon>
        <taxon>Nitrospinia</taxon>
        <taxon>Nitrospinales</taxon>
        <taxon>Nitrospinaceae</taxon>
        <taxon>Candidatus Nitronauta</taxon>
    </lineage>
</organism>
<evidence type="ECO:0000313" key="2">
    <source>
        <dbReference type="Proteomes" id="UP000594688"/>
    </source>
</evidence>
<protein>
    <submittedName>
        <fullName evidence="1">Uncharacterized protein</fullName>
    </submittedName>
</protein>
<name>A0A7T0BV33_9BACT</name>
<accession>A0A7T0BV33</accession>